<evidence type="ECO:0000313" key="4">
    <source>
        <dbReference type="Proteomes" id="UP000644010"/>
    </source>
</evidence>
<keyword evidence="1" id="KW-0472">Membrane</keyword>
<organism evidence="3 4">
    <name type="scientific">Parabacteroides segnis</name>
    <dbReference type="NCBI Taxonomy" id="2763058"/>
    <lineage>
        <taxon>Bacteria</taxon>
        <taxon>Pseudomonadati</taxon>
        <taxon>Bacteroidota</taxon>
        <taxon>Bacteroidia</taxon>
        <taxon>Bacteroidales</taxon>
        <taxon>Tannerellaceae</taxon>
        <taxon>Parabacteroides</taxon>
    </lineage>
</organism>
<dbReference type="InterPro" id="IPR036890">
    <property type="entry name" value="HATPase_C_sf"/>
</dbReference>
<dbReference type="InterPro" id="IPR010559">
    <property type="entry name" value="Sig_transdc_His_kin_internal"/>
</dbReference>
<accession>A0ABR7E017</accession>
<dbReference type="SUPFAM" id="SSF55874">
    <property type="entry name" value="ATPase domain of HSP90 chaperone/DNA topoisomerase II/histidine kinase"/>
    <property type="match status" value="1"/>
</dbReference>
<keyword evidence="3" id="KW-0418">Kinase</keyword>
<feature type="transmembrane region" description="Helical" evidence="1">
    <location>
        <begin position="12"/>
        <end position="29"/>
    </location>
</feature>
<feature type="transmembrane region" description="Helical" evidence="1">
    <location>
        <begin position="76"/>
        <end position="95"/>
    </location>
</feature>
<dbReference type="Pfam" id="PF06580">
    <property type="entry name" value="His_kinase"/>
    <property type="match status" value="1"/>
</dbReference>
<comment type="caution">
    <text evidence="3">The sequence shown here is derived from an EMBL/GenBank/DDBJ whole genome shotgun (WGS) entry which is preliminary data.</text>
</comment>
<proteinExistence type="predicted"/>
<evidence type="ECO:0000259" key="2">
    <source>
        <dbReference type="Pfam" id="PF06580"/>
    </source>
</evidence>
<gene>
    <name evidence="3" type="ORF">H8S77_09465</name>
</gene>
<feature type="domain" description="Signal transduction histidine kinase internal region" evidence="2">
    <location>
        <begin position="199"/>
        <end position="276"/>
    </location>
</feature>
<evidence type="ECO:0000256" key="1">
    <source>
        <dbReference type="SAM" id="Phobius"/>
    </source>
</evidence>
<dbReference type="Gene3D" id="3.30.565.10">
    <property type="entry name" value="Histidine kinase-like ATPase, C-terminal domain"/>
    <property type="match status" value="1"/>
</dbReference>
<dbReference type="RefSeq" id="WP_186959210.1">
    <property type="nucleotide sequence ID" value="NZ_JACOOI010000008.1"/>
</dbReference>
<feature type="transmembrane region" description="Helical" evidence="1">
    <location>
        <begin position="158"/>
        <end position="179"/>
    </location>
</feature>
<name>A0ABR7E017_9BACT</name>
<feature type="transmembrane region" description="Helical" evidence="1">
    <location>
        <begin position="49"/>
        <end position="69"/>
    </location>
</feature>
<dbReference type="EMBL" id="JACOOI010000008">
    <property type="protein sequence ID" value="MBC5643111.1"/>
    <property type="molecule type" value="Genomic_DNA"/>
</dbReference>
<sequence length="385" mass="45554">MEKQEQRQKILENLIYLIIWVVILVSPLLEHKYNGETINWNDIFRAWKMICPFFILFLINNYVLIPLLLIRKKSWLYLLFTLMTVCLIFALNPFVRFKRPGDPGKRPPREFVMDRPPLNEKMRKFPMEKEPPRQSMQEPHHQSMRPPLWLMPGVISPVVNYILTAILVLGINVAIKLLFKSIRDEHRMKELEKHTLQTELEYLKHQINPHFFMNTLNNIHALIDLNTEKAKETVLELSKMMRYILYDAAQPTLPLAKEIGFLNNYIGLMKLRYTDQVEIQVSLPEEVPNIQIPPLLFISFIENAFKHGISYQQKSFIHFSMEIKDNELECLVINSSFDNANEQHKGIGLENVKKRLRLLYDNKYTLEIKSENNEYRVLLLIPIQS</sequence>
<keyword evidence="1" id="KW-1133">Transmembrane helix</keyword>
<dbReference type="Proteomes" id="UP000644010">
    <property type="component" value="Unassembled WGS sequence"/>
</dbReference>
<keyword evidence="4" id="KW-1185">Reference proteome</keyword>
<dbReference type="PANTHER" id="PTHR34220:SF7">
    <property type="entry name" value="SENSOR HISTIDINE KINASE YPDA"/>
    <property type="match status" value="1"/>
</dbReference>
<reference evidence="3 4" key="1">
    <citation type="submission" date="2020-08" db="EMBL/GenBank/DDBJ databases">
        <title>Genome public.</title>
        <authorList>
            <person name="Liu C."/>
            <person name="Sun Q."/>
        </authorList>
    </citation>
    <scope>NUCLEOTIDE SEQUENCE [LARGE SCALE GENOMIC DNA]</scope>
    <source>
        <strain evidence="3 4">BX2</strain>
    </source>
</reference>
<keyword evidence="3" id="KW-0808">Transferase</keyword>
<evidence type="ECO:0000313" key="3">
    <source>
        <dbReference type="EMBL" id="MBC5643111.1"/>
    </source>
</evidence>
<dbReference type="GO" id="GO:0016301">
    <property type="term" value="F:kinase activity"/>
    <property type="evidence" value="ECO:0007669"/>
    <property type="project" value="UniProtKB-KW"/>
</dbReference>
<dbReference type="PANTHER" id="PTHR34220">
    <property type="entry name" value="SENSOR HISTIDINE KINASE YPDA"/>
    <property type="match status" value="1"/>
</dbReference>
<dbReference type="InterPro" id="IPR050640">
    <property type="entry name" value="Bact_2-comp_sensor_kinase"/>
</dbReference>
<keyword evidence="1" id="KW-0812">Transmembrane</keyword>
<protein>
    <submittedName>
        <fullName evidence="3">Histidine kinase</fullName>
    </submittedName>
</protein>